<name>A0A6N3X073_9SYNE</name>
<dbReference type="EMBL" id="JXUO01000192">
    <property type="protein sequence ID" value="KKZ14065.1"/>
    <property type="molecule type" value="Genomic_DNA"/>
</dbReference>
<evidence type="ECO:0000259" key="1">
    <source>
        <dbReference type="Pfam" id="PF14280"/>
    </source>
</evidence>
<gene>
    <name evidence="2" type="ORF">TH68_05765</name>
</gene>
<sequence>MMHHLLTNADQKERLSLVYVKALAARAGFTTCKPDPDRDSIDLSIHGGGRRSPALDLQLKATTKLGPEQNCYRSFPSLSIKNYNDLRKETQTPRLLVMLELPQDESDWMMVTPEKLILRRRAYWLSLQGGEHGEVSNKTKVTVRVPVGNVLDVEMLQTLMEKSRKGEIF</sequence>
<comment type="caution">
    <text evidence="2">The sequence shown here is derived from an EMBL/GenBank/DDBJ whole genome shotgun (WGS) entry which is preliminary data.</text>
</comment>
<protein>
    <recommendedName>
        <fullName evidence="1">DUF4365 domain-containing protein</fullName>
    </recommendedName>
</protein>
<evidence type="ECO:0000313" key="2">
    <source>
        <dbReference type="EMBL" id="KKZ14065.1"/>
    </source>
</evidence>
<dbReference type="Pfam" id="PF14280">
    <property type="entry name" value="DUF4365"/>
    <property type="match status" value="1"/>
</dbReference>
<dbReference type="Proteomes" id="UP000035054">
    <property type="component" value="Unassembled WGS sequence"/>
</dbReference>
<reference evidence="2 3" key="1">
    <citation type="submission" date="2015-01" db="EMBL/GenBank/DDBJ databases">
        <title>Lifestyle Evolution in Cyanobacterial Symbionts of Sponges.</title>
        <authorList>
            <person name="Burgsdorf I."/>
            <person name="Slaby B.M."/>
            <person name="Handley K.M."/>
            <person name="Haber M."/>
            <person name="Blom J."/>
            <person name="Marshall C.W."/>
            <person name="Gilbert J.A."/>
            <person name="Hentschel U."/>
            <person name="Steindler L."/>
        </authorList>
    </citation>
    <scope>NUCLEOTIDE SEQUENCE [LARGE SCALE GENOMIC DNA]</scope>
    <source>
        <strain evidence="2">142</strain>
    </source>
</reference>
<feature type="domain" description="DUF4365" evidence="1">
    <location>
        <begin position="13"/>
        <end position="162"/>
    </location>
</feature>
<accession>A0A6N3X073</accession>
<proteinExistence type="predicted"/>
<dbReference type="InterPro" id="IPR025375">
    <property type="entry name" value="DUF4365"/>
</dbReference>
<dbReference type="AlphaFoldDB" id="A0A6N3X073"/>
<organism evidence="2 3">
    <name type="scientific">Candidatus Synechococcus spongiarum 142</name>
    <dbReference type="NCBI Taxonomy" id="1608213"/>
    <lineage>
        <taxon>Bacteria</taxon>
        <taxon>Bacillati</taxon>
        <taxon>Cyanobacteriota</taxon>
        <taxon>Cyanophyceae</taxon>
        <taxon>Synechococcales</taxon>
        <taxon>Synechococcaceae</taxon>
        <taxon>Synechococcus</taxon>
    </lineage>
</organism>
<evidence type="ECO:0000313" key="3">
    <source>
        <dbReference type="Proteomes" id="UP000035054"/>
    </source>
</evidence>